<dbReference type="PROSITE" id="PS00815">
    <property type="entry name" value="AIPM_HOMOCIT_SYNTH_1"/>
    <property type="match status" value="1"/>
</dbReference>
<evidence type="ECO:0000256" key="3">
    <source>
        <dbReference type="ARBA" id="ARBA00022605"/>
    </source>
</evidence>
<sequence>MDKVIIFDTTLRDGEQAAGGTLNIQEKLEIARQLEKLNVDVIEAGFPISSHGDFDAVGLIAKEVRTPIICAL</sequence>
<evidence type="ECO:0000256" key="1">
    <source>
        <dbReference type="ARBA" id="ARBA00004689"/>
    </source>
</evidence>
<keyword evidence="5" id="KW-0100">Branched-chain amino acid biosynthesis</keyword>
<dbReference type="GO" id="GO:0009098">
    <property type="term" value="P:L-leucine biosynthetic process"/>
    <property type="evidence" value="ECO:0007669"/>
    <property type="project" value="TreeGrafter"/>
</dbReference>
<organism evidence="7">
    <name type="scientific">marine sediment metagenome</name>
    <dbReference type="NCBI Taxonomy" id="412755"/>
    <lineage>
        <taxon>unclassified sequences</taxon>
        <taxon>metagenomes</taxon>
        <taxon>ecological metagenomes</taxon>
    </lineage>
</organism>
<accession>X1PXB2</accession>
<evidence type="ECO:0000256" key="5">
    <source>
        <dbReference type="ARBA" id="ARBA00023304"/>
    </source>
</evidence>
<dbReference type="SUPFAM" id="SSF51569">
    <property type="entry name" value="Aldolase"/>
    <property type="match status" value="1"/>
</dbReference>
<dbReference type="AlphaFoldDB" id="X1PXB2"/>
<protein>
    <recommendedName>
        <fullName evidence="2">2-isopropylmalate synthase</fullName>
        <ecNumber evidence="2">2.3.3.13</ecNumber>
    </recommendedName>
</protein>
<dbReference type="InterPro" id="IPR013785">
    <property type="entry name" value="Aldolase_TIM"/>
</dbReference>
<dbReference type="EMBL" id="BARV01027987">
    <property type="protein sequence ID" value="GAI43475.1"/>
    <property type="molecule type" value="Genomic_DNA"/>
</dbReference>
<comment type="pathway">
    <text evidence="1">Amino-acid biosynthesis; L-leucine biosynthesis; L-leucine from 3-methyl-2-oxobutanoate: step 1/4.</text>
</comment>
<gene>
    <name evidence="7" type="ORF">S06H3_44917</name>
</gene>
<dbReference type="Pfam" id="PF00682">
    <property type="entry name" value="HMGL-like"/>
    <property type="match status" value="1"/>
</dbReference>
<comment type="caution">
    <text evidence="7">The sequence shown here is derived from an EMBL/GenBank/DDBJ whole genome shotgun (WGS) entry which is preliminary data.</text>
</comment>
<dbReference type="Gene3D" id="3.20.20.70">
    <property type="entry name" value="Aldolase class I"/>
    <property type="match status" value="1"/>
</dbReference>
<keyword evidence="3" id="KW-0028">Amino-acid biosynthesis</keyword>
<dbReference type="InterPro" id="IPR050073">
    <property type="entry name" value="2-IPM_HCS-like"/>
</dbReference>
<name>X1PXB2_9ZZZZ</name>
<dbReference type="PROSITE" id="PS50991">
    <property type="entry name" value="PYR_CT"/>
    <property type="match status" value="1"/>
</dbReference>
<evidence type="ECO:0000259" key="6">
    <source>
        <dbReference type="PROSITE" id="PS50991"/>
    </source>
</evidence>
<dbReference type="InterPro" id="IPR000891">
    <property type="entry name" value="PYR_CT"/>
</dbReference>
<dbReference type="PANTHER" id="PTHR10277:SF9">
    <property type="entry name" value="2-ISOPROPYLMALATE SYNTHASE 1, CHLOROPLASTIC-RELATED"/>
    <property type="match status" value="1"/>
</dbReference>
<dbReference type="InterPro" id="IPR002034">
    <property type="entry name" value="AIPM/Hcit_synth_CS"/>
</dbReference>
<proteinExistence type="predicted"/>
<evidence type="ECO:0000256" key="4">
    <source>
        <dbReference type="ARBA" id="ARBA00022679"/>
    </source>
</evidence>
<reference evidence="7" key="1">
    <citation type="journal article" date="2014" name="Front. Microbiol.">
        <title>High frequency of phylogenetically diverse reductive dehalogenase-homologous genes in deep subseafloor sedimentary metagenomes.</title>
        <authorList>
            <person name="Kawai M."/>
            <person name="Futagami T."/>
            <person name="Toyoda A."/>
            <person name="Takaki Y."/>
            <person name="Nishi S."/>
            <person name="Hori S."/>
            <person name="Arai W."/>
            <person name="Tsubouchi T."/>
            <person name="Morono Y."/>
            <person name="Uchiyama I."/>
            <person name="Ito T."/>
            <person name="Fujiyama A."/>
            <person name="Inagaki F."/>
            <person name="Takami H."/>
        </authorList>
    </citation>
    <scope>NUCLEOTIDE SEQUENCE</scope>
    <source>
        <strain evidence="7">Expedition CK06-06</strain>
    </source>
</reference>
<feature type="domain" description="Pyruvate carboxyltransferase" evidence="6">
    <location>
        <begin position="4"/>
        <end position="72"/>
    </location>
</feature>
<evidence type="ECO:0000256" key="2">
    <source>
        <dbReference type="ARBA" id="ARBA00012973"/>
    </source>
</evidence>
<dbReference type="PANTHER" id="PTHR10277">
    <property type="entry name" value="HOMOCITRATE SYNTHASE-RELATED"/>
    <property type="match status" value="1"/>
</dbReference>
<dbReference type="EC" id="2.3.3.13" evidence="2"/>
<evidence type="ECO:0000313" key="7">
    <source>
        <dbReference type="EMBL" id="GAI43475.1"/>
    </source>
</evidence>
<keyword evidence="4" id="KW-0808">Transferase</keyword>
<feature type="non-terminal residue" evidence="7">
    <location>
        <position position="72"/>
    </location>
</feature>
<dbReference type="GO" id="GO:0003852">
    <property type="term" value="F:2-isopropylmalate synthase activity"/>
    <property type="evidence" value="ECO:0007669"/>
    <property type="project" value="UniProtKB-EC"/>
</dbReference>